<keyword evidence="3" id="KW-1185">Reference proteome</keyword>
<sequence>MDAGKNAPEQARKETGKRFILAVRFVSGGLIPRESGKNEKEMDLQNDPACFYPDTRNKRFSTDREKQ</sequence>
<accession>T5LE53</accession>
<dbReference type="AlphaFoldDB" id="T5LE53"/>
<name>T5LE53_9BURK</name>
<proteinExistence type="predicted"/>
<organism evidence="2 3">
    <name type="scientific">Oxalobacter paraformigenes</name>
    <dbReference type="NCBI Taxonomy" id="556268"/>
    <lineage>
        <taxon>Bacteria</taxon>
        <taxon>Pseudomonadati</taxon>
        <taxon>Pseudomonadota</taxon>
        <taxon>Betaproteobacteria</taxon>
        <taxon>Burkholderiales</taxon>
        <taxon>Oxalobacteraceae</taxon>
        <taxon>Oxalobacter</taxon>
    </lineage>
</organism>
<feature type="compositionally biased region" description="Basic and acidic residues" evidence="1">
    <location>
        <begin position="34"/>
        <end position="43"/>
    </location>
</feature>
<evidence type="ECO:0000313" key="2">
    <source>
        <dbReference type="EMBL" id="EQM95136.1"/>
    </source>
</evidence>
<dbReference type="EMBL" id="ACDP02000026">
    <property type="protein sequence ID" value="EQM95136.1"/>
    <property type="molecule type" value="Genomic_DNA"/>
</dbReference>
<reference evidence="2" key="1">
    <citation type="submission" date="2011-10" db="EMBL/GenBank/DDBJ databases">
        <title>The Genome Sequence of Oxalobacter formigenes HOxBLS.</title>
        <authorList>
            <consortium name="The Broad Institute Genome Sequencing Platform"/>
            <person name="Earl A."/>
            <person name="Ward D."/>
            <person name="Feldgarden M."/>
            <person name="Gevers D."/>
            <person name="Allison M.J."/>
            <person name="Humphrey S."/>
            <person name="Young S.K."/>
            <person name="Zeng Q."/>
            <person name="Gargeya S."/>
            <person name="Fitzgerald M."/>
            <person name="Haas B."/>
            <person name="Abouelleil A."/>
            <person name="Alvarado L."/>
            <person name="Arachchi H.M."/>
            <person name="Berlin A."/>
            <person name="Brown A."/>
            <person name="Chapman S.B."/>
            <person name="Chen Z."/>
            <person name="Dunbar C."/>
            <person name="Freedman E."/>
            <person name="Gearin G."/>
            <person name="Goldberg J."/>
            <person name="Griggs A."/>
            <person name="Gujja S."/>
            <person name="Heiman D."/>
            <person name="Howarth C."/>
            <person name="Larson L."/>
            <person name="Lui A."/>
            <person name="MacDonald P.J.P."/>
            <person name="Montmayeur A."/>
            <person name="Murphy C."/>
            <person name="Neiman D."/>
            <person name="Pearson M."/>
            <person name="Priest M."/>
            <person name="Roberts A."/>
            <person name="Saif S."/>
            <person name="Shea T."/>
            <person name="Shenoy N."/>
            <person name="Sisk P."/>
            <person name="Stolte C."/>
            <person name="Sykes S."/>
            <person name="Wortman J."/>
            <person name="Nusbaum C."/>
            <person name="Birren B."/>
        </authorList>
    </citation>
    <scope>NUCLEOTIDE SEQUENCE [LARGE SCALE GENOMIC DNA]</scope>
    <source>
        <strain evidence="2">HOxBLS</strain>
    </source>
</reference>
<dbReference type="Proteomes" id="UP000003973">
    <property type="component" value="Unassembled WGS sequence"/>
</dbReference>
<feature type="region of interest" description="Disordered" evidence="1">
    <location>
        <begin position="30"/>
        <end position="67"/>
    </location>
</feature>
<protein>
    <submittedName>
        <fullName evidence="2">Uncharacterized protein</fullName>
    </submittedName>
</protein>
<evidence type="ECO:0000256" key="1">
    <source>
        <dbReference type="SAM" id="MobiDB-lite"/>
    </source>
</evidence>
<evidence type="ECO:0000313" key="3">
    <source>
        <dbReference type="Proteomes" id="UP000003973"/>
    </source>
</evidence>
<feature type="compositionally biased region" description="Basic and acidic residues" evidence="1">
    <location>
        <begin position="55"/>
        <end position="67"/>
    </location>
</feature>
<comment type="caution">
    <text evidence="2">The sequence shown here is derived from an EMBL/GenBank/DDBJ whole genome shotgun (WGS) entry which is preliminary data.</text>
</comment>
<dbReference type="HOGENOM" id="CLU_2808317_0_0_4"/>
<gene>
    <name evidence="2" type="ORF">OFAG_02299</name>
</gene>